<evidence type="ECO:0000313" key="2">
    <source>
        <dbReference type="Proteomes" id="UP000298340"/>
    </source>
</evidence>
<organism evidence="1 2">
    <name type="scientific">Flavobacterium circumlabens</name>
    <dbReference type="NCBI Taxonomy" id="2133765"/>
    <lineage>
        <taxon>Bacteria</taxon>
        <taxon>Pseudomonadati</taxon>
        <taxon>Bacteroidota</taxon>
        <taxon>Flavobacteriia</taxon>
        <taxon>Flavobacteriales</taxon>
        <taxon>Flavobacteriaceae</taxon>
        <taxon>Flavobacterium</taxon>
    </lineage>
</organism>
<evidence type="ECO:0000313" key="1">
    <source>
        <dbReference type="EMBL" id="TEB40663.1"/>
    </source>
</evidence>
<reference evidence="1 2" key="1">
    <citation type="journal article" date="2018" name="Syst. Appl. Microbiol.">
        <title>Flavobacterium circumlabens sp. nov. and Flavobacterium cupreum sp. nov., two psychrotrophic species isolated from Antarctic environmental samples.</title>
        <authorList>
            <person name="Kralova S."/>
            <person name="Busse H.J."/>
            <person name="Svec P."/>
            <person name="Maslanova I."/>
            <person name="Stankova E."/>
            <person name="Bartak M."/>
            <person name="Sedlacek I."/>
        </authorList>
    </citation>
    <scope>NUCLEOTIDE SEQUENCE [LARGE SCALE GENOMIC DNA]</scope>
    <source>
        <strain evidence="1 2">CCM 8828</strain>
    </source>
</reference>
<sequence length="105" mass="11255">TGRQPDLFSSAMHQSYTPPVTNTAFISQKQEAVGDLFSFSGGNDQAAQPAIYEPAPYSGGLQPFHRNDCLVADNGWVGHLQDVDTLGGTAVFHPLQLPISQKARA</sequence>
<feature type="non-terminal residue" evidence="1">
    <location>
        <position position="1"/>
    </location>
</feature>
<gene>
    <name evidence="1" type="ORF">D0809_29465</name>
</gene>
<name>A0A4Y7U2L6_9FLAO</name>
<accession>A0A4Y7U2L6</accession>
<dbReference type="EMBL" id="QWDN01001047">
    <property type="protein sequence ID" value="TEB40663.1"/>
    <property type="molecule type" value="Genomic_DNA"/>
</dbReference>
<dbReference type="AlphaFoldDB" id="A0A4Y7U2L6"/>
<dbReference type="Proteomes" id="UP000298340">
    <property type="component" value="Unassembled WGS sequence"/>
</dbReference>
<proteinExistence type="predicted"/>
<feature type="non-terminal residue" evidence="1">
    <location>
        <position position="105"/>
    </location>
</feature>
<protein>
    <submittedName>
        <fullName evidence="1">Uncharacterized protein</fullName>
    </submittedName>
</protein>
<comment type="caution">
    <text evidence="1">The sequence shown here is derived from an EMBL/GenBank/DDBJ whole genome shotgun (WGS) entry which is preliminary data.</text>
</comment>